<dbReference type="GO" id="GO:0000049">
    <property type="term" value="F:tRNA binding"/>
    <property type="evidence" value="ECO:0007669"/>
    <property type="project" value="TreeGrafter"/>
</dbReference>
<proteinExistence type="inferred from homology"/>
<dbReference type="InterPro" id="IPR027417">
    <property type="entry name" value="P-loop_NTPase"/>
</dbReference>
<evidence type="ECO:0000313" key="9">
    <source>
        <dbReference type="EMBL" id="CAF9939274.1"/>
    </source>
</evidence>
<gene>
    <name evidence="9" type="ORF">HETSPECPRED_001537</name>
</gene>
<dbReference type="AlphaFoldDB" id="A0A8H3PFK0"/>
<evidence type="ECO:0000256" key="5">
    <source>
        <dbReference type="ARBA" id="ARBA00020264"/>
    </source>
</evidence>
<comment type="similarity">
    <text evidence="4">Belongs to the ELP5 family.</text>
</comment>
<accession>A0A8H3PFK0</accession>
<evidence type="ECO:0000256" key="6">
    <source>
        <dbReference type="ARBA" id="ARBA00022490"/>
    </source>
</evidence>
<dbReference type="GO" id="GO:0005829">
    <property type="term" value="C:cytosol"/>
    <property type="evidence" value="ECO:0007669"/>
    <property type="project" value="TreeGrafter"/>
</dbReference>
<organism evidence="9 10">
    <name type="scientific">Heterodermia speciosa</name>
    <dbReference type="NCBI Taxonomy" id="116794"/>
    <lineage>
        <taxon>Eukaryota</taxon>
        <taxon>Fungi</taxon>
        <taxon>Dikarya</taxon>
        <taxon>Ascomycota</taxon>
        <taxon>Pezizomycotina</taxon>
        <taxon>Lecanoromycetes</taxon>
        <taxon>OSLEUM clade</taxon>
        <taxon>Lecanoromycetidae</taxon>
        <taxon>Caliciales</taxon>
        <taxon>Physciaceae</taxon>
        <taxon>Heterodermia</taxon>
    </lineage>
</organism>
<comment type="caution">
    <text evidence="9">The sequence shown here is derived from an EMBL/GenBank/DDBJ whole genome shotgun (WGS) entry which is preliminary data.</text>
</comment>
<evidence type="ECO:0000313" key="10">
    <source>
        <dbReference type="Proteomes" id="UP000664521"/>
    </source>
</evidence>
<dbReference type="UniPathway" id="UPA00988"/>
<keyword evidence="10" id="KW-1185">Reference proteome</keyword>
<sequence length="359" mass="38983">MGTLSGIKDLNRQQNATLLLLQNLLSCQPGTSPFTLLQDTLNQPARPVIEYYIRHATASKTPVVFVSFETFPPLGGVTHFIKARRKEPDQIRQEIASVLRLLLVIDTLHPLCALPPPFSLATYLSSILSLSAALSLVVVYHLDIPLPILDPPASSSSIALTSPTVGHGPSLGAQSSVSLAAPSHYQPIPLTILTYLSTTILTVSSLAQALAEKQASDRSLPSPIFGIGEEKDGVVTPLYSQVINDGLVLHMEHRRKSGRIGTTARFYIPITPPTSSIAGKPTSLDSHPLFRPTIENRSRVAESEEGTFKLELTERQRQARDGVVLPYFDAQKGEAGGEGGRILYDMGVEDDFDEEEDEI</sequence>
<dbReference type="PANTHER" id="PTHR15641">
    <property type="entry name" value="ELONGATOR COMPLEX PROTEIN 5"/>
    <property type="match status" value="1"/>
</dbReference>
<dbReference type="GO" id="GO:0033588">
    <property type="term" value="C:elongator holoenzyme complex"/>
    <property type="evidence" value="ECO:0007669"/>
    <property type="project" value="InterPro"/>
</dbReference>
<evidence type="ECO:0000256" key="8">
    <source>
        <dbReference type="ARBA" id="ARBA00023242"/>
    </source>
</evidence>
<keyword evidence="8" id="KW-0539">Nucleus</keyword>
<name>A0A8H3PFK0_9LECA</name>
<dbReference type="OrthoDB" id="166907at2759"/>
<dbReference type="GO" id="GO:0002098">
    <property type="term" value="P:tRNA wobble uridine modification"/>
    <property type="evidence" value="ECO:0007669"/>
    <property type="project" value="InterPro"/>
</dbReference>
<dbReference type="Pfam" id="PF10483">
    <property type="entry name" value="Elong_Iki1"/>
    <property type="match status" value="1"/>
</dbReference>
<dbReference type="PANTHER" id="PTHR15641:SF1">
    <property type="entry name" value="ELONGATOR COMPLEX PROTEIN 5"/>
    <property type="match status" value="1"/>
</dbReference>
<keyword evidence="6" id="KW-0963">Cytoplasm</keyword>
<keyword evidence="7" id="KW-0819">tRNA processing</keyword>
<reference evidence="9" key="1">
    <citation type="submission" date="2021-03" db="EMBL/GenBank/DDBJ databases">
        <authorList>
            <person name="Tagirdzhanova G."/>
        </authorList>
    </citation>
    <scope>NUCLEOTIDE SEQUENCE</scope>
</reference>
<dbReference type="EMBL" id="CAJPDS010000127">
    <property type="protein sequence ID" value="CAF9939274.1"/>
    <property type="molecule type" value="Genomic_DNA"/>
</dbReference>
<dbReference type="Gene3D" id="3.40.50.300">
    <property type="entry name" value="P-loop containing nucleotide triphosphate hydrolases"/>
    <property type="match status" value="1"/>
</dbReference>
<evidence type="ECO:0000256" key="7">
    <source>
        <dbReference type="ARBA" id="ARBA00022694"/>
    </source>
</evidence>
<evidence type="ECO:0000256" key="2">
    <source>
        <dbReference type="ARBA" id="ARBA00004496"/>
    </source>
</evidence>
<dbReference type="Proteomes" id="UP000664521">
    <property type="component" value="Unassembled WGS sequence"/>
</dbReference>
<dbReference type="GO" id="GO:0005634">
    <property type="term" value="C:nucleus"/>
    <property type="evidence" value="ECO:0007669"/>
    <property type="project" value="UniProtKB-SubCell"/>
</dbReference>
<dbReference type="InterPro" id="IPR019519">
    <property type="entry name" value="Elp5"/>
</dbReference>
<evidence type="ECO:0000256" key="4">
    <source>
        <dbReference type="ARBA" id="ARBA00009567"/>
    </source>
</evidence>
<comment type="subcellular location">
    <subcellularLocation>
        <location evidence="2">Cytoplasm</location>
    </subcellularLocation>
    <subcellularLocation>
        <location evidence="1">Nucleus</location>
    </subcellularLocation>
</comment>
<evidence type="ECO:0000256" key="1">
    <source>
        <dbReference type="ARBA" id="ARBA00004123"/>
    </source>
</evidence>
<dbReference type="CDD" id="cd19496">
    <property type="entry name" value="Elp5"/>
    <property type="match status" value="1"/>
</dbReference>
<comment type="pathway">
    <text evidence="3">tRNA modification; 5-methoxycarbonylmethyl-2-thiouridine-tRNA biosynthesis.</text>
</comment>
<evidence type="ECO:0000256" key="3">
    <source>
        <dbReference type="ARBA" id="ARBA00005043"/>
    </source>
</evidence>
<protein>
    <recommendedName>
        <fullName evidence="5">Elongator complex protein 5</fullName>
    </recommendedName>
</protein>